<keyword evidence="4" id="KW-1185">Reference proteome</keyword>
<dbReference type="SUPFAM" id="SSF50199">
    <property type="entry name" value="Staphylococcal nuclease"/>
    <property type="match status" value="1"/>
</dbReference>
<dbReference type="InterPro" id="IPR035437">
    <property type="entry name" value="SNase_OB-fold_sf"/>
</dbReference>
<feature type="chain" id="PRO_5008656553" description="TNase-like domain-containing protein" evidence="1">
    <location>
        <begin position="26"/>
        <end position="158"/>
    </location>
</feature>
<dbReference type="PROSITE" id="PS50830">
    <property type="entry name" value="TNASE_3"/>
    <property type="match status" value="1"/>
</dbReference>
<evidence type="ECO:0000313" key="4">
    <source>
        <dbReference type="Proteomes" id="UP000094795"/>
    </source>
</evidence>
<dbReference type="Gene3D" id="2.40.50.90">
    <property type="match status" value="1"/>
</dbReference>
<dbReference type="InterPro" id="IPR016071">
    <property type="entry name" value="Staphylococal_nuclease_OB-fold"/>
</dbReference>
<dbReference type="SMART" id="SM00318">
    <property type="entry name" value="SNc"/>
    <property type="match status" value="1"/>
</dbReference>
<dbReference type="Proteomes" id="UP000094795">
    <property type="component" value="Unassembled WGS sequence"/>
</dbReference>
<organism evidence="3 4">
    <name type="scientific">Hoeflea olei</name>
    <dbReference type="NCBI Taxonomy" id="1480615"/>
    <lineage>
        <taxon>Bacteria</taxon>
        <taxon>Pseudomonadati</taxon>
        <taxon>Pseudomonadota</taxon>
        <taxon>Alphaproteobacteria</taxon>
        <taxon>Hyphomicrobiales</taxon>
        <taxon>Rhizobiaceae</taxon>
        <taxon>Hoeflea</taxon>
    </lineage>
</organism>
<evidence type="ECO:0000256" key="1">
    <source>
        <dbReference type="SAM" id="SignalP"/>
    </source>
</evidence>
<sequence length="158" mass="16853">MRVRSLTLAGIAALLPLALLQGAKADSRETLLKMIAGPVAATVVRIVDGDTVVVVAQPWPDQSVHVAVRLRGIDTPELRSTCPSFKRAAKQAKLALAEAISPGDRVELRNIAGGKFYGRVVADLSRNDENLGDMLVDQGLAVRYDGGRRMRPPCPASS</sequence>
<dbReference type="OrthoDB" id="309040at2"/>
<evidence type="ECO:0000259" key="2">
    <source>
        <dbReference type="PROSITE" id="PS50830"/>
    </source>
</evidence>
<comment type="caution">
    <text evidence="3">The sequence shown here is derived from an EMBL/GenBank/DDBJ whole genome shotgun (WGS) entry which is preliminary data.</text>
</comment>
<dbReference type="Pfam" id="PF00565">
    <property type="entry name" value="SNase"/>
    <property type="match status" value="1"/>
</dbReference>
<dbReference type="RefSeq" id="WP_066178862.1">
    <property type="nucleotide sequence ID" value="NZ_LQZT01000014.1"/>
</dbReference>
<dbReference type="AlphaFoldDB" id="A0A1C1YV86"/>
<feature type="domain" description="TNase-like" evidence="2">
    <location>
        <begin position="37"/>
        <end position="141"/>
    </location>
</feature>
<dbReference type="STRING" id="1480615.AWJ14_14140"/>
<dbReference type="PROSITE" id="PS00430">
    <property type="entry name" value="TONB_DEPENDENT_REC_1"/>
    <property type="match status" value="1"/>
</dbReference>
<gene>
    <name evidence="3" type="ORF">AWJ14_14140</name>
</gene>
<dbReference type="EMBL" id="LQZT01000014">
    <property type="protein sequence ID" value="OCW57442.1"/>
    <property type="molecule type" value="Genomic_DNA"/>
</dbReference>
<feature type="signal peptide" evidence="1">
    <location>
        <begin position="1"/>
        <end position="25"/>
    </location>
</feature>
<dbReference type="InterPro" id="IPR010916">
    <property type="entry name" value="TonB_box_CS"/>
</dbReference>
<reference evidence="3 4" key="1">
    <citation type="submission" date="2015-12" db="EMBL/GenBank/DDBJ databases">
        <authorList>
            <person name="Shamseldin A."/>
            <person name="Moawad H."/>
            <person name="Abd El-Rahim W.M."/>
            <person name="Sadowsky M.J."/>
        </authorList>
    </citation>
    <scope>NUCLEOTIDE SEQUENCE [LARGE SCALE GENOMIC DNA]</scope>
    <source>
        <strain evidence="3 4">JC234</strain>
    </source>
</reference>
<protein>
    <recommendedName>
        <fullName evidence="2">TNase-like domain-containing protein</fullName>
    </recommendedName>
</protein>
<accession>A0A1C1YV86</accession>
<proteinExistence type="predicted"/>
<name>A0A1C1YV86_9HYPH</name>
<keyword evidence="1" id="KW-0732">Signal</keyword>
<evidence type="ECO:0000313" key="3">
    <source>
        <dbReference type="EMBL" id="OCW57442.1"/>
    </source>
</evidence>